<evidence type="ECO:0000313" key="7">
    <source>
        <dbReference type="EMBL" id="EQD37421.1"/>
    </source>
</evidence>
<keyword evidence="5 6" id="KW-0472">Membrane</keyword>
<dbReference type="EMBL" id="AUZZ01008524">
    <property type="protein sequence ID" value="EQD37421.1"/>
    <property type="molecule type" value="Genomic_DNA"/>
</dbReference>
<evidence type="ECO:0000256" key="4">
    <source>
        <dbReference type="ARBA" id="ARBA00022989"/>
    </source>
</evidence>
<keyword evidence="3 6" id="KW-0812">Transmembrane</keyword>
<comment type="subcellular location">
    <subcellularLocation>
        <location evidence="1">Cell membrane</location>
        <topology evidence="1">Multi-pass membrane protein</topology>
    </subcellularLocation>
</comment>
<name>T0YPD5_9ZZZZ</name>
<dbReference type="InterPro" id="IPR050833">
    <property type="entry name" value="Poly_Biosynth_Transport"/>
</dbReference>
<feature type="transmembrane region" description="Helical" evidence="6">
    <location>
        <begin position="82"/>
        <end position="104"/>
    </location>
</feature>
<comment type="caution">
    <text evidence="7">The sequence shown here is derived from an EMBL/GenBank/DDBJ whole genome shotgun (WGS) entry which is preliminary data.</text>
</comment>
<evidence type="ECO:0000256" key="1">
    <source>
        <dbReference type="ARBA" id="ARBA00004651"/>
    </source>
</evidence>
<evidence type="ECO:0000256" key="6">
    <source>
        <dbReference type="SAM" id="Phobius"/>
    </source>
</evidence>
<accession>T0YPD5</accession>
<evidence type="ECO:0000256" key="5">
    <source>
        <dbReference type="ARBA" id="ARBA00023136"/>
    </source>
</evidence>
<dbReference type="PANTHER" id="PTHR30250">
    <property type="entry name" value="PST FAMILY PREDICTED COLANIC ACID TRANSPORTER"/>
    <property type="match status" value="1"/>
</dbReference>
<organism evidence="7">
    <name type="scientific">mine drainage metagenome</name>
    <dbReference type="NCBI Taxonomy" id="410659"/>
    <lineage>
        <taxon>unclassified sequences</taxon>
        <taxon>metagenomes</taxon>
        <taxon>ecological metagenomes</taxon>
    </lineage>
</organism>
<feature type="transmembrane region" description="Helical" evidence="6">
    <location>
        <begin position="116"/>
        <end position="136"/>
    </location>
</feature>
<keyword evidence="4 6" id="KW-1133">Transmembrane helix</keyword>
<protein>
    <submittedName>
        <fullName evidence="7">Membrane protein</fullName>
    </submittedName>
</protein>
<gene>
    <name evidence="7" type="ORF">B2A_11788</name>
</gene>
<evidence type="ECO:0000256" key="2">
    <source>
        <dbReference type="ARBA" id="ARBA00022475"/>
    </source>
</evidence>
<feature type="non-terminal residue" evidence="7">
    <location>
        <position position="1"/>
    </location>
</feature>
<dbReference type="AlphaFoldDB" id="T0YPD5"/>
<evidence type="ECO:0000256" key="3">
    <source>
        <dbReference type="ARBA" id="ARBA00022692"/>
    </source>
</evidence>
<dbReference type="PANTHER" id="PTHR30250:SF31">
    <property type="entry name" value="INNER MEMBRANE PROTEIN YGHQ"/>
    <property type="match status" value="1"/>
</dbReference>
<proteinExistence type="predicted"/>
<reference evidence="7" key="1">
    <citation type="submission" date="2013-08" db="EMBL/GenBank/DDBJ databases">
        <authorList>
            <person name="Mendez C."/>
            <person name="Richter M."/>
            <person name="Ferrer M."/>
            <person name="Sanchez J."/>
        </authorList>
    </citation>
    <scope>NUCLEOTIDE SEQUENCE</scope>
</reference>
<reference evidence="7" key="2">
    <citation type="journal article" date="2014" name="ISME J.">
        <title>Microbial stratification in low pH oxic and suboxic macroscopic growths along an acid mine drainage.</title>
        <authorList>
            <person name="Mendez-Garcia C."/>
            <person name="Mesa V."/>
            <person name="Sprenger R.R."/>
            <person name="Richter M."/>
            <person name="Diez M.S."/>
            <person name="Solano J."/>
            <person name="Bargiela R."/>
            <person name="Golyshina O.V."/>
            <person name="Manteca A."/>
            <person name="Ramos J.L."/>
            <person name="Gallego J.R."/>
            <person name="Llorente I."/>
            <person name="Martins Dos Santos V.A."/>
            <person name="Jensen O.N."/>
            <person name="Pelaez A.I."/>
            <person name="Sanchez J."/>
            <person name="Ferrer M."/>
        </authorList>
    </citation>
    <scope>NUCLEOTIDE SEQUENCE</scope>
</reference>
<sequence>TPAVPLKGLLRQSMPFALGTLSLRLQGEFNKPVLAELGYGLAGNFSAAQRAVDIASLPLTALQEALWPRLYASADSGQRMRFMAAVLMGLALLGGGALFGLAPWVPYFLGSGFDTAAHLLRLLAALPAMQVFRNFGNFEAAAAHRTHAIAWAYFAGGSASVALTLWLVPAYGWAGAVMALYLTEI</sequence>
<dbReference type="GO" id="GO:0005886">
    <property type="term" value="C:plasma membrane"/>
    <property type="evidence" value="ECO:0007669"/>
    <property type="project" value="UniProtKB-SubCell"/>
</dbReference>
<keyword evidence="2" id="KW-1003">Cell membrane</keyword>
<feature type="non-terminal residue" evidence="7">
    <location>
        <position position="185"/>
    </location>
</feature>
<feature type="transmembrane region" description="Helical" evidence="6">
    <location>
        <begin position="148"/>
        <end position="168"/>
    </location>
</feature>